<dbReference type="Gene3D" id="1.20.1500.10">
    <property type="entry name" value="YheA/YmcA-like"/>
    <property type="match status" value="1"/>
</dbReference>
<reference evidence="2 3" key="1">
    <citation type="submission" date="2019-04" db="EMBL/GenBank/DDBJ databases">
        <title>Genome sequence of Bacillus hwajinpoensis strain Y2.</title>
        <authorList>
            <person name="Fair J.L."/>
            <person name="Maclea K.S."/>
        </authorList>
    </citation>
    <scope>NUCLEOTIDE SEQUENCE [LARGE SCALE GENOMIC DNA]</scope>
    <source>
        <strain evidence="2 3">Y2</strain>
    </source>
</reference>
<proteinExistence type="inferred from homology"/>
<dbReference type="EMBL" id="SWFM01000005">
    <property type="protein sequence ID" value="TKD68672.1"/>
    <property type="molecule type" value="Genomic_DNA"/>
</dbReference>
<dbReference type="Pfam" id="PF06133">
    <property type="entry name" value="Com_YlbF"/>
    <property type="match status" value="1"/>
</dbReference>
<evidence type="ECO:0000313" key="3">
    <source>
        <dbReference type="Proteomes" id="UP000310541"/>
    </source>
</evidence>
<protein>
    <recommendedName>
        <fullName evidence="1">UPF0342 protein FBF83_15825</fullName>
    </recommendedName>
</protein>
<dbReference type="SUPFAM" id="SSF158622">
    <property type="entry name" value="YheA/YmcA-like"/>
    <property type="match status" value="1"/>
</dbReference>
<dbReference type="Proteomes" id="UP000310541">
    <property type="component" value="Unassembled WGS sequence"/>
</dbReference>
<name>A0A4U1MEB5_9BACL</name>
<evidence type="ECO:0000313" key="2">
    <source>
        <dbReference type="EMBL" id="TKD68672.1"/>
    </source>
</evidence>
<dbReference type="HAMAP" id="MF_01526">
    <property type="entry name" value="UPF0342"/>
    <property type="match status" value="1"/>
</dbReference>
<accession>A0A4U1MEB5</accession>
<dbReference type="InterPro" id="IPR010368">
    <property type="entry name" value="Com_YlbF"/>
</dbReference>
<comment type="similarity">
    <text evidence="1">Belongs to the UPF0342 family.</text>
</comment>
<sequence length="122" mass="14487">MAEKNLYDVAYELESAMREHEDYTKLKELYDQVNQDEVSKKLFDNFRNMQMELQQKQMTGEQITEEEAQKAQQQVELVQQHEVISQLMQQEQRMSQVIQDVNKIVTRPLEDLYGSPEEGSEQ</sequence>
<evidence type="ECO:0000256" key="1">
    <source>
        <dbReference type="HAMAP-Rule" id="MF_01526"/>
    </source>
</evidence>
<dbReference type="OrthoDB" id="9811402at2"/>
<dbReference type="AlphaFoldDB" id="A0A4U1MEB5"/>
<dbReference type="RefSeq" id="WP_136948118.1">
    <property type="nucleotide sequence ID" value="NZ_SWFM01000005.1"/>
</dbReference>
<organism evidence="2 3">
    <name type="scientific">Guptibacillus hwajinpoensis</name>
    <dbReference type="NCBI Taxonomy" id="208199"/>
    <lineage>
        <taxon>Bacteria</taxon>
        <taxon>Bacillati</taxon>
        <taxon>Bacillota</taxon>
        <taxon>Bacilli</taxon>
        <taxon>Bacillales</taxon>
        <taxon>Guptibacillaceae</taxon>
        <taxon>Guptibacillus</taxon>
    </lineage>
</organism>
<dbReference type="InterPro" id="IPR023378">
    <property type="entry name" value="YheA/YmcA-like_dom_sf"/>
</dbReference>
<comment type="caution">
    <text evidence="2">The sequence shown here is derived from an EMBL/GenBank/DDBJ whole genome shotgun (WGS) entry which is preliminary data.</text>
</comment>
<gene>
    <name evidence="2" type="ORF">FBF83_15825</name>
</gene>